<dbReference type="Proteomes" id="UP000257039">
    <property type="component" value="Unassembled WGS sequence"/>
</dbReference>
<keyword evidence="3" id="KW-1185">Reference proteome</keyword>
<evidence type="ECO:0000256" key="1">
    <source>
        <dbReference type="SAM" id="Phobius"/>
    </source>
</evidence>
<feature type="transmembrane region" description="Helical" evidence="1">
    <location>
        <begin position="46"/>
        <end position="67"/>
    </location>
</feature>
<gene>
    <name evidence="2" type="ORF">B9G39_28700</name>
</gene>
<comment type="caution">
    <text evidence="2">The sequence shown here is derived from an EMBL/GenBank/DDBJ whole genome shotgun (WGS) entry which is preliminary data.</text>
</comment>
<evidence type="ECO:0000313" key="3">
    <source>
        <dbReference type="Proteomes" id="UP000257039"/>
    </source>
</evidence>
<reference evidence="2 3" key="1">
    <citation type="submission" date="2017-04" db="EMBL/GenBank/DDBJ databases">
        <title>Draft genome sequence of Zooshikella ganghwensis VG4 isolated from Red Sea sediments.</title>
        <authorList>
            <person name="Rehman Z."/>
            <person name="Alam I."/>
            <person name="Kamau A."/>
            <person name="Bajic V."/>
            <person name="Leiknes T."/>
        </authorList>
    </citation>
    <scope>NUCLEOTIDE SEQUENCE [LARGE SCALE GENOMIC DNA]</scope>
    <source>
        <strain evidence="2 3">VG4</strain>
    </source>
</reference>
<dbReference type="EMBL" id="NDXW01000009">
    <property type="protein sequence ID" value="RDH41439.1"/>
    <property type="molecule type" value="Genomic_DNA"/>
</dbReference>
<keyword evidence="1" id="KW-1133">Transmembrane helix</keyword>
<keyword evidence="1" id="KW-0472">Membrane</keyword>
<accession>A0A4P9VGG5</accession>
<organism evidence="2 3">
    <name type="scientific">Zooshikella ganghwensis</name>
    <dbReference type="NCBI Taxonomy" id="202772"/>
    <lineage>
        <taxon>Bacteria</taxon>
        <taxon>Pseudomonadati</taxon>
        <taxon>Pseudomonadota</taxon>
        <taxon>Gammaproteobacteria</taxon>
        <taxon>Oceanospirillales</taxon>
        <taxon>Zooshikellaceae</taxon>
        <taxon>Zooshikella</taxon>
    </lineage>
</organism>
<keyword evidence="1" id="KW-0812">Transmembrane</keyword>
<dbReference type="AlphaFoldDB" id="A0A4P9VGG5"/>
<feature type="transmembrane region" description="Helical" evidence="1">
    <location>
        <begin position="79"/>
        <end position="111"/>
    </location>
</feature>
<dbReference type="RefSeq" id="WP_094789891.1">
    <property type="nucleotide sequence ID" value="NZ_NDXW01000009.1"/>
</dbReference>
<evidence type="ECO:0000313" key="2">
    <source>
        <dbReference type="EMBL" id="RDH41439.1"/>
    </source>
</evidence>
<proteinExistence type="predicted"/>
<sequence length="112" mass="12839">MQVKKFAFKHVHRECTLFLISGQVQASGFDNVINELLNPSGGEVDIWFYGWFVVWLMGLLVCFPFFVSAFRRYRKKESWFVKAVLGVVILVVVESVASVVYLGALFMFALLH</sequence>
<protein>
    <submittedName>
        <fullName evidence="2">Uncharacterized protein</fullName>
    </submittedName>
</protein>
<name>A0A4P9VGG5_9GAMM</name>